<dbReference type="InterPro" id="IPR005545">
    <property type="entry name" value="YCII"/>
</dbReference>
<sequence>MPRRCRRSRPRNELRMGCSRHVEGACAPDLDWSAEAEKVFPTLSISPIAGRPEKTAIVLGAAAMRYLCLVYLNEDAVAALPAGIHAELDAECREYHAQLRRSGELIVAEALQPVLSATTLRRQGDRLLLRDGPVRDGSEQPAAIYLFETQDLNDAIRLAARLPAARLGSVDVRELGARAPP</sequence>
<evidence type="ECO:0000313" key="3">
    <source>
        <dbReference type="EMBL" id="TYP64341.1"/>
    </source>
</evidence>
<dbReference type="AlphaFoldDB" id="A0A5S5BB98"/>
<dbReference type="PANTHER" id="PTHR35174:SF3">
    <property type="entry name" value="BLL7171 PROTEIN"/>
    <property type="match status" value="1"/>
</dbReference>
<evidence type="ECO:0000259" key="2">
    <source>
        <dbReference type="Pfam" id="PF03795"/>
    </source>
</evidence>
<comment type="similarity">
    <text evidence="1">Belongs to the YciI family.</text>
</comment>
<dbReference type="Proteomes" id="UP000324282">
    <property type="component" value="Unassembled WGS sequence"/>
</dbReference>
<dbReference type="InterPro" id="IPR011008">
    <property type="entry name" value="Dimeric_a/b-barrel"/>
</dbReference>
<organism evidence="3 4">
    <name type="scientific">Stutzerimonas stutzeri</name>
    <name type="common">Pseudomonas stutzeri</name>
    <dbReference type="NCBI Taxonomy" id="316"/>
    <lineage>
        <taxon>Bacteria</taxon>
        <taxon>Pseudomonadati</taxon>
        <taxon>Pseudomonadota</taxon>
        <taxon>Gammaproteobacteria</taxon>
        <taxon>Pseudomonadales</taxon>
        <taxon>Pseudomonadaceae</taxon>
        <taxon>Stutzerimonas</taxon>
    </lineage>
</organism>
<feature type="domain" description="YCII-related" evidence="2">
    <location>
        <begin position="64"/>
        <end position="174"/>
    </location>
</feature>
<name>A0A5S5BB98_STUST</name>
<dbReference type="EMBL" id="VNHQ01000013">
    <property type="protein sequence ID" value="TYP64341.1"/>
    <property type="molecule type" value="Genomic_DNA"/>
</dbReference>
<protein>
    <recommendedName>
        <fullName evidence="2">YCII-related domain-containing protein</fullName>
    </recommendedName>
</protein>
<proteinExistence type="inferred from homology"/>
<evidence type="ECO:0000256" key="1">
    <source>
        <dbReference type="ARBA" id="ARBA00007689"/>
    </source>
</evidence>
<accession>A0A5S5BB98</accession>
<comment type="caution">
    <text evidence="3">The sequence shown here is derived from an EMBL/GenBank/DDBJ whole genome shotgun (WGS) entry which is preliminary data.</text>
</comment>
<dbReference type="PANTHER" id="PTHR35174">
    <property type="entry name" value="BLL7171 PROTEIN-RELATED"/>
    <property type="match status" value="1"/>
</dbReference>
<gene>
    <name evidence="3" type="ORF">A9A72_1231127</name>
</gene>
<evidence type="ECO:0000313" key="4">
    <source>
        <dbReference type="Proteomes" id="UP000324282"/>
    </source>
</evidence>
<dbReference type="Gene3D" id="3.30.70.1060">
    <property type="entry name" value="Dimeric alpha+beta barrel"/>
    <property type="match status" value="1"/>
</dbReference>
<reference evidence="3 4" key="1">
    <citation type="submission" date="2019-07" db="EMBL/GenBank/DDBJ databases">
        <title>Deep subsurface shale carbon reservoir microbial communities from Ohio and West Virginia, USA.</title>
        <authorList>
            <person name="Wrighton K."/>
        </authorList>
    </citation>
    <scope>NUCLEOTIDE SEQUENCE [LARGE SCALE GENOMIC DNA]</scope>
    <source>
        <strain evidence="3 4">NP_8Ht</strain>
    </source>
</reference>
<dbReference type="SUPFAM" id="SSF54909">
    <property type="entry name" value="Dimeric alpha+beta barrel"/>
    <property type="match status" value="1"/>
</dbReference>
<dbReference type="Pfam" id="PF03795">
    <property type="entry name" value="YCII"/>
    <property type="match status" value="1"/>
</dbReference>